<dbReference type="InterPro" id="IPR018247">
    <property type="entry name" value="EF_Hand_1_Ca_BS"/>
</dbReference>
<dbReference type="AlphaFoldDB" id="A0A5A8C4G2"/>
<reference evidence="2 3" key="1">
    <citation type="submission" date="2019-07" db="EMBL/GenBank/DDBJ databases">
        <title>Genomes of Cafeteria roenbergensis.</title>
        <authorList>
            <person name="Fischer M.G."/>
            <person name="Hackl T."/>
            <person name="Roman M."/>
        </authorList>
    </citation>
    <scope>NUCLEOTIDE SEQUENCE [LARGE SCALE GENOMIC DNA]</scope>
    <source>
        <strain evidence="2 3">BVI</strain>
    </source>
</reference>
<accession>A0A5A8C4G2</accession>
<name>A0A5A8C4G2_CAFRO</name>
<keyword evidence="3" id="KW-1185">Reference proteome</keyword>
<protein>
    <recommendedName>
        <fullName evidence="1">EF-hand domain-containing protein</fullName>
    </recommendedName>
</protein>
<evidence type="ECO:0000313" key="2">
    <source>
        <dbReference type="EMBL" id="KAA0147604.1"/>
    </source>
</evidence>
<dbReference type="PROSITE" id="PS50222">
    <property type="entry name" value="EF_HAND_2"/>
    <property type="match status" value="1"/>
</dbReference>
<organism evidence="2 3">
    <name type="scientific">Cafeteria roenbergensis</name>
    <name type="common">Marine flagellate</name>
    <dbReference type="NCBI Taxonomy" id="33653"/>
    <lineage>
        <taxon>Eukaryota</taxon>
        <taxon>Sar</taxon>
        <taxon>Stramenopiles</taxon>
        <taxon>Bigyra</taxon>
        <taxon>Opalozoa</taxon>
        <taxon>Bicosoecida</taxon>
        <taxon>Cafeteriaceae</taxon>
        <taxon>Cafeteria</taxon>
    </lineage>
</organism>
<sequence>MDVVAAAKAAHAKGLAVRLSQLVFDNVDDDMSGTITDDEFGALLSSLNIQVMDDISDMLSRISATLTAESLHELVVSKARIDSIAKPNLGMLCRPLPRVGALRVNGETLDSILGRRCLTVQAIELCGMPPEGALSVSERCRLYSALWISIAQGSWGMARGKVERNLRIFVAAAQERTLAIAWSRLPAGSRLAQDMAAEREAVGSRLVHGASDEDVDSLRHGGWFTSMAGLVHEEDRRGLAGSLGVAVTFALFADAMEALVHKHEDKHTPGGTILWRLYCVARVLEGFPAGPPFAASARSGFRTSRPFSEVESTTALDASLHQLRQAREAAEEAQLACGLGSSAVPSTDDAHSIRKDMQSGRGTDLSRAGLRSLWEALPRFERLRSTEVSPLSGEAVPRHVLSFGECFVLAPFEDEEDVATLPLVQLAAQVAGMARPARPRRLPFAVALRVAMLDDPCGDAALARTLGWDPAQPFSPAARWKAFGSILESPPGEPPAHVKWPNPGRASGAGARGRMSVMRWCLESSCLVPGALGQGRRVAAASGLIRSGLDPVVYDFDVWATILARATFEKVLGHLAAAVARGLRPPSRSSPLGAEAAARVDPGRDSTAARVAAATRWAQELVELASGLGGMPAAAWDVDARSRLNERDVADWAAGLFGLRGRVGWDGLLAAALWNRSEAPLPRNAGALVDMEPHAGDPRGACDETSCATPARTMALLTVLSQLRPAADGSFTPRGWAVAAKAAYSRAWELFQAMTHAIRSKPSATENDAMWASALARALWEARREAPAARLDVTSFLATAAAAVEGGDTQPGHPGVVALLARTLHLSGGTLRDAIAVMRDVAGP</sequence>
<dbReference type="Proteomes" id="UP000323011">
    <property type="component" value="Unassembled WGS sequence"/>
</dbReference>
<evidence type="ECO:0000259" key="1">
    <source>
        <dbReference type="PROSITE" id="PS50222"/>
    </source>
</evidence>
<dbReference type="GO" id="GO:0005509">
    <property type="term" value="F:calcium ion binding"/>
    <property type="evidence" value="ECO:0007669"/>
    <property type="project" value="InterPro"/>
</dbReference>
<feature type="domain" description="EF-hand" evidence="1">
    <location>
        <begin position="15"/>
        <end position="50"/>
    </location>
</feature>
<dbReference type="PROSITE" id="PS00018">
    <property type="entry name" value="EF_HAND_1"/>
    <property type="match status" value="1"/>
</dbReference>
<evidence type="ECO:0000313" key="3">
    <source>
        <dbReference type="Proteomes" id="UP000323011"/>
    </source>
</evidence>
<gene>
    <name evidence="2" type="ORF">FNF29_07251</name>
</gene>
<comment type="caution">
    <text evidence="2">The sequence shown here is derived from an EMBL/GenBank/DDBJ whole genome shotgun (WGS) entry which is preliminary data.</text>
</comment>
<proteinExistence type="predicted"/>
<dbReference type="EMBL" id="VLTN01000064">
    <property type="protein sequence ID" value="KAA0147604.1"/>
    <property type="molecule type" value="Genomic_DNA"/>
</dbReference>
<dbReference type="InterPro" id="IPR002048">
    <property type="entry name" value="EF_hand_dom"/>
</dbReference>